<feature type="compositionally biased region" description="Basic and acidic residues" evidence="1">
    <location>
        <begin position="106"/>
        <end position="119"/>
    </location>
</feature>
<name>A0A6A3AW17_HIBSY</name>
<dbReference type="GO" id="GO:0003677">
    <property type="term" value="F:DNA binding"/>
    <property type="evidence" value="ECO:0007669"/>
    <property type="project" value="InterPro"/>
</dbReference>
<dbReference type="PANTHER" id="PTHR34199:SF2">
    <property type="entry name" value="NUMOD3 MOTIF FAMILY PROTEIN, EXPRESSED"/>
    <property type="match status" value="1"/>
</dbReference>
<keyword evidence="4" id="KW-1185">Reference proteome</keyword>
<dbReference type="PANTHER" id="PTHR34199">
    <property type="entry name" value="NUMOD3 MOTIF FAMILY PROTEIN, EXPRESSED"/>
    <property type="match status" value="1"/>
</dbReference>
<feature type="compositionally biased region" description="Acidic residues" evidence="1">
    <location>
        <begin position="95"/>
        <end position="105"/>
    </location>
</feature>
<gene>
    <name evidence="3" type="ORF">F3Y22_tig00110365pilonHSYRG00124</name>
</gene>
<evidence type="ECO:0000313" key="4">
    <source>
        <dbReference type="Proteomes" id="UP000436088"/>
    </source>
</evidence>
<feature type="domain" description="Nuclease associated modular" evidence="2">
    <location>
        <begin position="112"/>
        <end position="138"/>
    </location>
</feature>
<dbReference type="EMBL" id="VEPZ02000952">
    <property type="protein sequence ID" value="KAE8707983.1"/>
    <property type="molecule type" value="Genomic_DNA"/>
</dbReference>
<dbReference type="Proteomes" id="UP000436088">
    <property type="component" value="Unassembled WGS sequence"/>
</dbReference>
<feature type="region of interest" description="Disordered" evidence="1">
    <location>
        <begin position="69"/>
        <end position="132"/>
    </location>
</feature>
<accession>A0A6A3AW17</accession>
<dbReference type="AlphaFoldDB" id="A0A6A3AW17"/>
<organism evidence="3 4">
    <name type="scientific">Hibiscus syriacus</name>
    <name type="common">Rose of Sharon</name>
    <dbReference type="NCBI Taxonomy" id="106335"/>
    <lineage>
        <taxon>Eukaryota</taxon>
        <taxon>Viridiplantae</taxon>
        <taxon>Streptophyta</taxon>
        <taxon>Embryophyta</taxon>
        <taxon>Tracheophyta</taxon>
        <taxon>Spermatophyta</taxon>
        <taxon>Magnoliopsida</taxon>
        <taxon>eudicotyledons</taxon>
        <taxon>Gunneridae</taxon>
        <taxon>Pentapetalae</taxon>
        <taxon>rosids</taxon>
        <taxon>malvids</taxon>
        <taxon>Malvales</taxon>
        <taxon>Malvaceae</taxon>
        <taxon>Malvoideae</taxon>
        <taxon>Hibiscus</taxon>
    </lineage>
</organism>
<sequence length="200" mass="22931">MSSHAFTRYCQCTAKPSLQSPVVPVSVQVLSNPWKSSPIHWRINFHLGHQESHCGKLQVRAVATLKPKCSIPKQDGRNNNLQLSGATSTQPEPLETGDSDDELEESEKLRRMRISKENKGNTPSNKGRKHSAETLQWIRERTRLAMQNPKVKMKLVNLGHAQSEEMRVKIGVRVRMGWERRRGKLMLQETCHFEWMNLIA</sequence>
<reference evidence="3" key="1">
    <citation type="submission" date="2019-09" db="EMBL/GenBank/DDBJ databases">
        <title>Draft genome information of white flower Hibiscus syriacus.</title>
        <authorList>
            <person name="Kim Y.-M."/>
        </authorList>
    </citation>
    <scope>NUCLEOTIDE SEQUENCE [LARGE SCALE GENOMIC DNA]</scope>
    <source>
        <strain evidence="3">YM2019G1</strain>
    </source>
</reference>
<evidence type="ECO:0000259" key="2">
    <source>
        <dbReference type="Pfam" id="PF07460"/>
    </source>
</evidence>
<comment type="caution">
    <text evidence="3">The sequence shown here is derived from an EMBL/GenBank/DDBJ whole genome shotgun (WGS) entry which is preliminary data.</text>
</comment>
<dbReference type="InterPro" id="IPR003611">
    <property type="entry name" value="NUMOD3"/>
</dbReference>
<evidence type="ECO:0000256" key="1">
    <source>
        <dbReference type="SAM" id="MobiDB-lite"/>
    </source>
</evidence>
<dbReference type="Pfam" id="PF07460">
    <property type="entry name" value="NUMOD3"/>
    <property type="match status" value="1"/>
</dbReference>
<proteinExistence type="predicted"/>
<evidence type="ECO:0000313" key="3">
    <source>
        <dbReference type="EMBL" id="KAE8707983.1"/>
    </source>
</evidence>
<protein>
    <submittedName>
        <fullName evidence="3">Peroxisome bioproteinsis protein 2</fullName>
    </submittedName>
</protein>
<feature type="compositionally biased region" description="Polar residues" evidence="1">
    <location>
        <begin position="77"/>
        <end position="91"/>
    </location>
</feature>